<dbReference type="InterPro" id="IPR013507">
    <property type="entry name" value="DNA_mismatch_S5_2-like"/>
</dbReference>
<evidence type="ECO:0000256" key="4">
    <source>
        <dbReference type="ARBA" id="ARBA00023204"/>
    </source>
</evidence>
<dbReference type="GO" id="GO:0016887">
    <property type="term" value="F:ATP hydrolysis activity"/>
    <property type="evidence" value="ECO:0007669"/>
    <property type="project" value="InterPro"/>
</dbReference>
<dbReference type="Gene3D" id="3.30.230.10">
    <property type="match status" value="1"/>
</dbReference>
<evidence type="ECO:0000313" key="8">
    <source>
        <dbReference type="EMBL" id="RDB36428.1"/>
    </source>
</evidence>
<dbReference type="InterPro" id="IPR014790">
    <property type="entry name" value="MutL_C"/>
</dbReference>
<reference evidence="8" key="1">
    <citation type="submission" date="2018-04" db="EMBL/GenBank/DDBJ databases">
        <title>Draft genome sequence of the Candidatus Spirobacillus cienkowskii, a pathogen of freshwater Daphnia species, reconstructed from hemolymph metagenomic reads.</title>
        <authorList>
            <person name="Bresciani L."/>
            <person name="Lemos L.N."/>
            <person name="Wale N."/>
            <person name="Lin J.Y."/>
            <person name="Fernandes G.R."/>
            <person name="Duffy M.A."/>
            <person name="Rodrigues J.M."/>
        </authorList>
    </citation>
    <scope>NUCLEOTIDE SEQUENCE [LARGE SCALE GENOMIC DNA]</scope>
    <source>
        <strain evidence="8">Binning01</strain>
    </source>
</reference>
<dbReference type="InterPro" id="IPR002099">
    <property type="entry name" value="MutL/Mlh/PMS"/>
</dbReference>
<dbReference type="CDD" id="cd16926">
    <property type="entry name" value="HATPase_MutL-MLH-PMS-like"/>
    <property type="match status" value="1"/>
</dbReference>
<comment type="caution">
    <text evidence="8">The sequence shown here is derived from an EMBL/GenBank/DDBJ whole genome shotgun (WGS) entry which is preliminary data.</text>
</comment>
<dbReference type="FunFam" id="3.30.565.10:FF:000003">
    <property type="entry name" value="DNA mismatch repair endonuclease MutL"/>
    <property type="match status" value="1"/>
</dbReference>
<keyword evidence="3 5" id="KW-0227">DNA damage</keyword>
<dbReference type="GO" id="GO:0004519">
    <property type="term" value="F:endonuclease activity"/>
    <property type="evidence" value="ECO:0007669"/>
    <property type="project" value="UniProtKB-KW"/>
</dbReference>
<evidence type="ECO:0000259" key="6">
    <source>
        <dbReference type="SMART" id="SM00853"/>
    </source>
</evidence>
<dbReference type="Proteomes" id="UP000253934">
    <property type="component" value="Unassembled WGS sequence"/>
</dbReference>
<dbReference type="HAMAP" id="MF_00149">
    <property type="entry name" value="DNA_mis_repair"/>
    <property type="match status" value="1"/>
</dbReference>
<dbReference type="SMART" id="SM00853">
    <property type="entry name" value="MutL_C"/>
    <property type="match status" value="1"/>
</dbReference>
<dbReference type="InterPro" id="IPR037198">
    <property type="entry name" value="MutL_C_sf"/>
</dbReference>
<dbReference type="GO" id="GO:0030983">
    <property type="term" value="F:mismatched DNA binding"/>
    <property type="evidence" value="ECO:0007669"/>
    <property type="project" value="InterPro"/>
</dbReference>
<dbReference type="PANTHER" id="PTHR10073">
    <property type="entry name" value="DNA MISMATCH REPAIR PROTEIN MLH, PMS, MUTL"/>
    <property type="match status" value="1"/>
</dbReference>
<evidence type="ECO:0000256" key="3">
    <source>
        <dbReference type="ARBA" id="ARBA00022763"/>
    </source>
</evidence>
<dbReference type="NCBIfam" id="TIGR00585">
    <property type="entry name" value="mutl"/>
    <property type="match status" value="1"/>
</dbReference>
<dbReference type="InterPro" id="IPR020568">
    <property type="entry name" value="Ribosomal_Su5_D2-typ_SF"/>
</dbReference>
<evidence type="ECO:0000256" key="1">
    <source>
        <dbReference type="ARBA" id="ARBA00006082"/>
    </source>
</evidence>
<feature type="domain" description="DNA mismatch repair protein S5" evidence="7">
    <location>
        <begin position="211"/>
        <end position="329"/>
    </location>
</feature>
<comment type="function">
    <text evidence="5">This protein is involved in the repair of mismatches in DNA. It is required for dam-dependent methyl-directed DNA mismatch repair. May act as a 'molecular matchmaker', a protein that promotes the formation of a stable complex between two or more DNA-binding proteins in an ATP-dependent manner without itself being part of a final effector complex.</text>
</comment>
<name>A0A369KRQ8_9BACT</name>
<dbReference type="AlphaFoldDB" id="A0A369KRQ8"/>
<feature type="domain" description="MutL C-terminal dimerisation" evidence="6">
    <location>
        <begin position="425"/>
        <end position="597"/>
    </location>
</feature>
<dbReference type="SUPFAM" id="SSF118116">
    <property type="entry name" value="DNA mismatch repair protein MutL"/>
    <property type="match status" value="1"/>
</dbReference>
<evidence type="ECO:0000313" key="9">
    <source>
        <dbReference type="Proteomes" id="UP000253934"/>
    </source>
</evidence>
<keyword evidence="9" id="KW-1185">Reference proteome</keyword>
<dbReference type="InterPro" id="IPR014721">
    <property type="entry name" value="Ribsml_uS5_D2-typ_fold_subgr"/>
</dbReference>
<dbReference type="InterPro" id="IPR038973">
    <property type="entry name" value="MutL/Mlh/Pms-like"/>
</dbReference>
<dbReference type="GO" id="GO:0032300">
    <property type="term" value="C:mismatch repair complex"/>
    <property type="evidence" value="ECO:0007669"/>
    <property type="project" value="InterPro"/>
</dbReference>
<dbReference type="InterPro" id="IPR036890">
    <property type="entry name" value="HATPase_C_sf"/>
</dbReference>
<keyword evidence="8" id="KW-0378">Hydrolase</keyword>
<dbReference type="InterPro" id="IPR042120">
    <property type="entry name" value="MutL_C_dimsub"/>
</dbReference>
<keyword evidence="8" id="KW-0255">Endonuclease</keyword>
<dbReference type="Pfam" id="PF08676">
    <property type="entry name" value="MutL_C"/>
    <property type="match status" value="1"/>
</dbReference>
<evidence type="ECO:0000256" key="2">
    <source>
        <dbReference type="ARBA" id="ARBA00021975"/>
    </source>
</evidence>
<dbReference type="InterPro" id="IPR020667">
    <property type="entry name" value="DNA_mismatch_repair_MutL"/>
</dbReference>
<comment type="similarity">
    <text evidence="1 5">Belongs to the DNA mismatch repair MutL/HexB family.</text>
</comment>
<dbReference type="PROSITE" id="PS00058">
    <property type="entry name" value="DNA_MISMATCH_REPAIR_1"/>
    <property type="match status" value="1"/>
</dbReference>
<dbReference type="InterPro" id="IPR042121">
    <property type="entry name" value="MutL_C_regsub"/>
</dbReference>
<dbReference type="Pfam" id="PF01119">
    <property type="entry name" value="DNA_mis_repair"/>
    <property type="match status" value="1"/>
</dbReference>
<dbReference type="CDD" id="cd00782">
    <property type="entry name" value="MutL_Trans"/>
    <property type="match status" value="1"/>
</dbReference>
<keyword evidence="4 5" id="KW-0234">DNA repair</keyword>
<dbReference type="Gene3D" id="3.30.565.10">
    <property type="entry name" value="Histidine kinase-like ATPase, C-terminal domain"/>
    <property type="match status" value="1"/>
</dbReference>
<organism evidence="8 9">
    <name type="scientific">Spirobacillus cienkowskii</name>
    <dbReference type="NCBI Taxonomy" id="495820"/>
    <lineage>
        <taxon>Bacteria</taxon>
        <taxon>Pseudomonadati</taxon>
        <taxon>Bdellovibrionota</taxon>
        <taxon>Oligoflexia</taxon>
        <taxon>Silvanigrellales</taxon>
        <taxon>Spirobacillus</taxon>
    </lineage>
</organism>
<keyword evidence="8" id="KW-0540">Nuclease</keyword>
<dbReference type="Gene3D" id="3.30.1540.20">
    <property type="entry name" value="MutL, C-terminal domain, dimerisation subdomain"/>
    <property type="match status" value="1"/>
</dbReference>
<dbReference type="SMART" id="SM01340">
    <property type="entry name" value="DNA_mis_repair"/>
    <property type="match status" value="1"/>
</dbReference>
<dbReference type="PANTHER" id="PTHR10073:SF12">
    <property type="entry name" value="DNA MISMATCH REPAIR PROTEIN MLH1"/>
    <property type="match status" value="1"/>
</dbReference>
<dbReference type="Gene3D" id="3.30.1370.100">
    <property type="entry name" value="MutL, C-terminal domain, regulatory subdomain"/>
    <property type="match status" value="1"/>
</dbReference>
<sequence length="640" mass="72410">MEQIEIKKLPENLINQIKAGEVIERPYNVVKELVENAIDAAANQIYIELLDGGKKLIRITDNGIGIAPNQLLVALERHATSKITQFSDLESLSSFGFRGEALPSIASISDFSIKSKPRQLEKGKEIKLHFGNTMTENEIPMNTGTIIQINNIFENVPVRLKFLKSTATEFAHIHDFLTAIALANHKISFKFLHNSREVFNYTQKNSVLERFQEVVGITESKNFCEINFQRGSFCLQGFVGLPQIAKQTPSHFMTFVNGRYIKDKVIRSGILQAYQGLILKGLLAPAIIFVTVDPAWIDVNAHPSKTEIRFFDPLAIQELIYLGIEHNLKQEIQKKAVAPSIDKKVFTENYGMTFSPSLSKLSQSVFTPKETNNYTKTATLIPKFEEKSLGTQVAKLKQNLQYNTKPAFETILPTGSPNIFESAKLLGQYANCYILIELNSELWIIDQHAFHERILFEEILTTHLKQKIVKQDLITPMIIPLNKVISTIILEHEKQISSLGFNFEVLQNGNIAIHSFPNLLQLNKVTETFDEIIARIIAIHGLPQSEVHPILEKAASITKGIQNEFLRSPTELGEKEVYHMLFATMACHSAVRAGDPLNDELIKRLLNRAKDVDFFAHCPHGRPVIRKFTNKDIASWFQRI</sequence>
<dbReference type="Pfam" id="PF13589">
    <property type="entry name" value="HATPase_c_3"/>
    <property type="match status" value="1"/>
</dbReference>
<evidence type="ECO:0000256" key="5">
    <source>
        <dbReference type="HAMAP-Rule" id="MF_00149"/>
    </source>
</evidence>
<protein>
    <recommendedName>
        <fullName evidence="2 5">DNA mismatch repair protein MutL</fullName>
    </recommendedName>
</protein>
<evidence type="ECO:0000259" key="7">
    <source>
        <dbReference type="SMART" id="SM01340"/>
    </source>
</evidence>
<proteinExistence type="inferred from homology"/>
<dbReference type="GO" id="GO:0140664">
    <property type="term" value="F:ATP-dependent DNA damage sensor activity"/>
    <property type="evidence" value="ECO:0007669"/>
    <property type="project" value="InterPro"/>
</dbReference>
<accession>A0A369KRQ8</accession>
<dbReference type="InterPro" id="IPR014762">
    <property type="entry name" value="DNA_mismatch_repair_CS"/>
</dbReference>
<dbReference type="GO" id="GO:0005524">
    <property type="term" value="F:ATP binding"/>
    <property type="evidence" value="ECO:0007669"/>
    <property type="project" value="InterPro"/>
</dbReference>
<dbReference type="EMBL" id="QOVW01000061">
    <property type="protein sequence ID" value="RDB36428.1"/>
    <property type="molecule type" value="Genomic_DNA"/>
</dbReference>
<dbReference type="SUPFAM" id="SSF55874">
    <property type="entry name" value="ATPase domain of HSP90 chaperone/DNA topoisomerase II/histidine kinase"/>
    <property type="match status" value="1"/>
</dbReference>
<dbReference type="GO" id="GO:0006298">
    <property type="term" value="P:mismatch repair"/>
    <property type="evidence" value="ECO:0007669"/>
    <property type="project" value="UniProtKB-UniRule"/>
</dbReference>
<dbReference type="SUPFAM" id="SSF54211">
    <property type="entry name" value="Ribosomal protein S5 domain 2-like"/>
    <property type="match status" value="1"/>
</dbReference>
<gene>
    <name evidence="5 8" type="primary">mutL</name>
    <name evidence="8" type="ORF">DCC88_05355</name>
</gene>